<dbReference type="InterPro" id="IPR051532">
    <property type="entry name" value="Ester_Hydrolysis_Enzymes"/>
</dbReference>
<gene>
    <name evidence="3" type="ORF">AU210_004711</name>
</gene>
<dbReference type="PANTHER" id="PTHR30383">
    <property type="entry name" value="THIOESTERASE 1/PROTEASE 1/LYSOPHOSPHOLIPASE L1"/>
    <property type="match status" value="1"/>
</dbReference>
<reference evidence="3 4" key="1">
    <citation type="journal article" date="2016" name="Environ. Microbiol.">
        <title>Effector profiles distinguish formae speciales of Fusarium oxysporum.</title>
        <authorList>
            <person name="van Dam P."/>
            <person name="Fokkens L."/>
            <person name="Schmidt S.M."/>
            <person name="Linmans J.H."/>
            <person name="Kistler H.C."/>
            <person name="Ma L.J."/>
            <person name="Rep M."/>
        </authorList>
    </citation>
    <scope>NUCLEOTIDE SEQUENCE [LARGE SCALE GENOMIC DNA]</scope>
    <source>
        <strain evidence="3 4">Forc016</strain>
    </source>
</reference>
<comment type="caution">
    <text evidence="3">The sequence shown here is derived from an EMBL/GenBank/DDBJ whole genome shotgun (WGS) entry which is preliminary data.</text>
</comment>
<evidence type="ECO:0000256" key="1">
    <source>
        <dbReference type="SAM" id="MobiDB-lite"/>
    </source>
</evidence>
<dbReference type="SUPFAM" id="SSF52266">
    <property type="entry name" value="SGNH hydrolase"/>
    <property type="match status" value="1"/>
</dbReference>
<evidence type="ECO:0000259" key="2">
    <source>
        <dbReference type="Pfam" id="PF13472"/>
    </source>
</evidence>
<proteinExistence type="predicted"/>
<dbReference type="STRING" id="327505.A0A2H3HVV5"/>
<protein>
    <recommendedName>
        <fullName evidence="2">SGNH hydrolase-type esterase domain-containing protein</fullName>
    </recommendedName>
</protein>
<dbReference type="CDD" id="cd01833">
    <property type="entry name" value="XynB_like"/>
    <property type="match status" value="1"/>
</dbReference>
<evidence type="ECO:0000313" key="3">
    <source>
        <dbReference type="EMBL" id="PCD42179.1"/>
    </source>
</evidence>
<dbReference type="InterPro" id="IPR036514">
    <property type="entry name" value="SGNH_hydro_sf"/>
</dbReference>
<dbReference type="Gene3D" id="3.40.50.1110">
    <property type="entry name" value="SGNH hydrolase"/>
    <property type="match status" value="1"/>
</dbReference>
<feature type="region of interest" description="Disordered" evidence="1">
    <location>
        <begin position="251"/>
        <end position="277"/>
    </location>
</feature>
<dbReference type="EMBL" id="MABQ02000003">
    <property type="protein sequence ID" value="PCD42179.1"/>
    <property type="molecule type" value="Genomic_DNA"/>
</dbReference>
<feature type="domain" description="SGNH hydrolase-type esterase" evidence="2">
    <location>
        <begin position="46"/>
        <end position="229"/>
    </location>
</feature>
<organism evidence="3 4">
    <name type="scientific">Fusarium oxysporum f. sp. radicis-cucumerinum</name>
    <dbReference type="NCBI Taxonomy" id="327505"/>
    <lineage>
        <taxon>Eukaryota</taxon>
        <taxon>Fungi</taxon>
        <taxon>Dikarya</taxon>
        <taxon>Ascomycota</taxon>
        <taxon>Pezizomycotina</taxon>
        <taxon>Sordariomycetes</taxon>
        <taxon>Hypocreomycetidae</taxon>
        <taxon>Hypocreales</taxon>
        <taxon>Nectriaceae</taxon>
        <taxon>Fusarium</taxon>
        <taxon>Fusarium oxysporum species complex</taxon>
    </lineage>
</organism>
<evidence type="ECO:0000313" key="4">
    <source>
        <dbReference type="Proteomes" id="UP000219602"/>
    </source>
</evidence>
<dbReference type="PANTHER" id="PTHR30383:SF5">
    <property type="entry name" value="SGNH HYDROLASE-TYPE ESTERASE DOMAIN-CONTAINING PROTEIN"/>
    <property type="match status" value="1"/>
</dbReference>
<dbReference type="InterPro" id="IPR013830">
    <property type="entry name" value="SGNH_hydro"/>
</dbReference>
<dbReference type="AlphaFoldDB" id="A0A2H3HVV5"/>
<dbReference type="GO" id="GO:0004622">
    <property type="term" value="F:phosphatidylcholine lysophospholipase activity"/>
    <property type="evidence" value="ECO:0007669"/>
    <property type="project" value="TreeGrafter"/>
</dbReference>
<accession>A0A2H3HVV5</accession>
<dbReference type="Proteomes" id="UP000219602">
    <property type="component" value="Chromosome 4"/>
</dbReference>
<sequence length="451" mass="48978">MTPEPLLDTSVAQCPINPSGNIVLKYKEIEPGEAVNKDTELRILPVGDSITVGYLSDRKGGEGTGYRGQLKKDLSGDKVVFAGTESSGTMTDGYYAAWSGKTIQYISDHVDPSLKQHPNIILLAAGTNDMNPNRGILKEGNDPKGAADRLGKLIDKMVKACPDVTILVAMIINTCDERQSPTTKEFQKLVPDVVRSRHDDGKHVLAVDFTTFKTSDLQDCIHPTNDGYTLMGDYWYSFIHQIPNSWIKKPVGPDPNGGDSANGSIDKSIPAPDWGKSPIQVTSKKTVADAAKYATGGKDKYVTCNGNPWYKATGKIAQGGVGKNGDWQYHKDWKAEGQVAEGLGLDNQYVRLHDMNGDGKADYVWIHPKTGEITCWLNNLPKPWSKAGNNNGIIGSGVGPAKTIYLAVSSNSIALLAETSPLTGHERGRDGRLPRCRPRQRLGSGMVELWS</sequence>
<name>A0A2H3HVV5_FUSOX</name>
<dbReference type="Pfam" id="PF13472">
    <property type="entry name" value="Lipase_GDSL_2"/>
    <property type="match status" value="1"/>
</dbReference>
<reference evidence="3 4" key="2">
    <citation type="journal article" date="2017" name="Sci. Rep.">
        <title>A mobile pathogenicity chromosome in Fusarium oxysporum for infection of multiple cucurbit species.</title>
        <authorList>
            <person name="van Dam P."/>
            <person name="Fokkens L."/>
            <person name="Ayukawa Y."/>
            <person name="van der Gragt M."/>
            <person name="Ter Horst A."/>
            <person name="Brankovics B."/>
            <person name="Houterman P.M."/>
            <person name="Arie T."/>
            <person name="Rep M."/>
        </authorList>
    </citation>
    <scope>NUCLEOTIDE SEQUENCE [LARGE SCALE GENOMIC DNA]</scope>
    <source>
        <strain evidence="3 4">Forc016</strain>
    </source>
</reference>